<protein>
    <submittedName>
        <fullName evidence="2">TRAP transporter substrate-binding protein</fullName>
    </submittedName>
</protein>
<dbReference type="Proteomes" id="UP000461768">
    <property type="component" value="Unassembled WGS sequence"/>
</dbReference>
<dbReference type="InterPro" id="IPR038404">
    <property type="entry name" value="TRAP_DctP_sf"/>
</dbReference>
<evidence type="ECO:0000313" key="3">
    <source>
        <dbReference type="Proteomes" id="UP000461768"/>
    </source>
</evidence>
<dbReference type="CDD" id="cd13671">
    <property type="entry name" value="PBP2_TRAP_SBP_like_3"/>
    <property type="match status" value="1"/>
</dbReference>
<gene>
    <name evidence="2" type="ORF">F7O84_01850</name>
</gene>
<accession>A0A7V7QNN1</accession>
<dbReference type="InterPro" id="IPR018389">
    <property type="entry name" value="DctP_fam"/>
</dbReference>
<keyword evidence="1" id="KW-0732">Signal</keyword>
<dbReference type="InterPro" id="IPR004682">
    <property type="entry name" value="TRAP_DctP"/>
</dbReference>
<dbReference type="Pfam" id="PF03480">
    <property type="entry name" value="DctP"/>
    <property type="match status" value="1"/>
</dbReference>
<evidence type="ECO:0000256" key="1">
    <source>
        <dbReference type="ARBA" id="ARBA00022729"/>
    </source>
</evidence>
<dbReference type="OrthoDB" id="9815946at2"/>
<comment type="caution">
    <text evidence="2">The sequence shown here is derived from an EMBL/GenBank/DDBJ whole genome shotgun (WGS) entry which is preliminary data.</text>
</comment>
<dbReference type="PIRSF" id="PIRSF006470">
    <property type="entry name" value="DctB"/>
    <property type="match status" value="1"/>
</dbReference>
<dbReference type="AlphaFoldDB" id="A0A7V7QNN1"/>
<sequence length="337" mass="38691">MKKSKILIGGLLIFVILGQVGYGYIKKNMKKEAVPEYVFTYAENQAEGYPTTEAAYLFSELVYERSQGRIKINVHSSGFLGDEVSVIEQLQYGGLDFVRASIMTMGEFIPKINVLQLPYLYNDSNHMWKVLNGEIGQEFMDSLKDHGLTALSWYDAGMRNFYTRQKVENLEDLKGLKIRVAKSEFMKELVSSLGATPVAMDYSEIYSSLELGEIDGAENNWPSYVSTDHYKVAGYMILDEHNQIPELQLVSQITWNKLSKEDQAIIKECALDSAIYEQKLWEEHVKTSRERAVKAGVIVTELKKEEKQRFREAAMPVYKLLTPEYQDLIQRIREEDN</sequence>
<dbReference type="GO" id="GO:0030288">
    <property type="term" value="C:outer membrane-bounded periplasmic space"/>
    <property type="evidence" value="ECO:0007669"/>
    <property type="project" value="InterPro"/>
</dbReference>
<proteinExistence type="predicted"/>
<dbReference type="GO" id="GO:0030246">
    <property type="term" value="F:carbohydrate binding"/>
    <property type="evidence" value="ECO:0007669"/>
    <property type="project" value="TreeGrafter"/>
</dbReference>
<evidence type="ECO:0000313" key="2">
    <source>
        <dbReference type="EMBL" id="KAB1440599.1"/>
    </source>
</evidence>
<dbReference type="GO" id="GO:0055085">
    <property type="term" value="P:transmembrane transport"/>
    <property type="evidence" value="ECO:0007669"/>
    <property type="project" value="InterPro"/>
</dbReference>
<organism evidence="2 3">
    <name type="scientific">Candidatus Galacturonatibacter soehngenii</name>
    <dbReference type="NCBI Taxonomy" id="2307010"/>
    <lineage>
        <taxon>Bacteria</taxon>
        <taxon>Bacillati</taxon>
        <taxon>Bacillota</taxon>
        <taxon>Clostridia</taxon>
        <taxon>Lachnospirales</taxon>
        <taxon>Lachnospiraceae</taxon>
        <taxon>Candidatus Galacturonatibacter</taxon>
    </lineage>
</organism>
<dbReference type="NCBIfam" id="TIGR00787">
    <property type="entry name" value="dctP"/>
    <property type="match status" value="1"/>
</dbReference>
<dbReference type="PANTHER" id="PTHR33376">
    <property type="match status" value="1"/>
</dbReference>
<dbReference type="RefSeq" id="WP_151141223.1">
    <property type="nucleotide sequence ID" value="NZ_WAGX01000003.1"/>
</dbReference>
<name>A0A7V7QNN1_9FIRM</name>
<dbReference type="EMBL" id="WAGX01000003">
    <property type="protein sequence ID" value="KAB1440599.1"/>
    <property type="molecule type" value="Genomic_DNA"/>
</dbReference>
<dbReference type="Gene3D" id="3.40.190.170">
    <property type="entry name" value="Bacterial extracellular solute-binding protein, family 7"/>
    <property type="match status" value="1"/>
</dbReference>
<dbReference type="PANTHER" id="PTHR33376:SF2">
    <property type="entry name" value="DICARBOXYLATE-BINDING PERIPLASMIC PROTEIN"/>
    <property type="match status" value="1"/>
</dbReference>
<keyword evidence="3" id="KW-1185">Reference proteome</keyword>
<reference evidence="2 3" key="2">
    <citation type="submission" date="2020-02" db="EMBL/GenBank/DDBJ databases">
        <title>Candidatus Galacturonibacter soehngenii shows hetero-acetogenic catabolism of galacturonic acid but lacks a canonical carbon monoxide dehydrogenase/acetyl-CoA synthase complex.</title>
        <authorList>
            <person name="Diender M."/>
            <person name="Stouten G.R."/>
            <person name="Petersen J.F."/>
            <person name="Nielsen P.H."/>
            <person name="Dueholm M.S."/>
            <person name="Pronk J.T."/>
            <person name="Van Loosdrecht M.C.M."/>
        </authorList>
    </citation>
    <scope>NUCLEOTIDE SEQUENCE [LARGE SCALE GENOMIC DNA]</scope>
    <source>
        <strain evidence="2">GalUA</strain>
    </source>
</reference>
<dbReference type="NCBIfam" id="NF037995">
    <property type="entry name" value="TRAP_S1"/>
    <property type="match status" value="1"/>
</dbReference>
<reference evidence="2 3" key="1">
    <citation type="submission" date="2019-09" db="EMBL/GenBank/DDBJ databases">
        <authorList>
            <person name="Valk L.C."/>
        </authorList>
    </citation>
    <scope>NUCLEOTIDE SEQUENCE [LARGE SCALE GENOMIC DNA]</scope>
    <source>
        <strain evidence="2">GalUA</strain>
    </source>
</reference>